<evidence type="ECO:0000256" key="1">
    <source>
        <dbReference type="SAM" id="MobiDB-lite"/>
    </source>
</evidence>
<organism evidence="2 3">
    <name type="scientific">Sporothrix epigloea</name>
    <dbReference type="NCBI Taxonomy" id="1892477"/>
    <lineage>
        <taxon>Eukaryota</taxon>
        <taxon>Fungi</taxon>
        <taxon>Dikarya</taxon>
        <taxon>Ascomycota</taxon>
        <taxon>Pezizomycotina</taxon>
        <taxon>Sordariomycetes</taxon>
        <taxon>Sordariomycetidae</taxon>
        <taxon>Ophiostomatales</taxon>
        <taxon>Ophiostomataceae</taxon>
        <taxon>Sporothrix</taxon>
    </lineage>
</organism>
<protein>
    <submittedName>
        <fullName evidence="2">Uncharacterized protein</fullName>
    </submittedName>
</protein>
<comment type="caution">
    <text evidence="2">The sequence shown here is derived from an EMBL/GenBank/DDBJ whole genome shotgun (WGS) entry which is preliminary data.</text>
</comment>
<reference evidence="2 3" key="1">
    <citation type="submission" date="2024-01" db="EMBL/GenBank/DDBJ databases">
        <authorList>
            <person name="Allen C."/>
            <person name="Tagirdzhanova G."/>
        </authorList>
    </citation>
    <scope>NUCLEOTIDE SEQUENCE [LARGE SCALE GENOMIC DNA]</scope>
    <source>
        <strain evidence="2 3">CBS 573.63</strain>
    </source>
</reference>
<accession>A0ABP0DCQ5</accession>
<proteinExistence type="predicted"/>
<sequence>MLRRLPSGRRLRCNDGERDDVTDWTVRGFHWDCSEDSSFCVYGFSVAEETADGPSSTPFFCHFTISGEYGQSVAQNPFIDVPCEQSDIYRCGASWSDGGYMVLTIDNVQENRRAYFGISGSEIEDGKFSLTHHSSAYIVIPSSDEVNLLPVAVETRDNVDSDPENQEDGDDSVDADNAPTVEVEPAVSQQYATDPDGSALQDLNGAAVSEVAADTPAEPLDIASPPASPQTPVTWSLRNVTRNVSYNPNAVSVDLMIDVSPTQAVPCHIRVGLDENVEPMFASWYAEKCQNSDWYMSWGYNQMTDSAVATIVK</sequence>
<dbReference type="Proteomes" id="UP001642501">
    <property type="component" value="Unassembled WGS sequence"/>
</dbReference>
<name>A0ABP0DCQ5_9PEZI</name>
<gene>
    <name evidence="2" type="ORF">SEPCBS57363_001303</name>
</gene>
<evidence type="ECO:0000313" key="3">
    <source>
        <dbReference type="Proteomes" id="UP001642501"/>
    </source>
</evidence>
<dbReference type="EMBL" id="CAWUOM010000013">
    <property type="protein sequence ID" value="CAK7264887.1"/>
    <property type="molecule type" value="Genomic_DNA"/>
</dbReference>
<feature type="compositionally biased region" description="Acidic residues" evidence="1">
    <location>
        <begin position="160"/>
        <end position="174"/>
    </location>
</feature>
<keyword evidence="3" id="KW-1185">Reference proteome</keyword>
<feature type="region of interest" description="Disordered" evidence="1">
    <location>
        <begin position="156"/>
        <end position="177"/>
    </location>
</feature>
<evidence type="ECO:0000313" key="2">
    <source>
        <dbReference type="EMBL" id="CAK7264887.1"/>
    </source>
</evidence>